<evidence type="ECO:0000313" key="2">
    <source>
        <dbReference type="Proteomes" id="UP001281147"/>
    </source>
</evidence>
<organism evidence="1 2">
    <name type="scientific">Vermiconidia calcicola</name>
    <dbReference type="NCBI Taxonomy" id="1690605"/>
    <lineage>
        <taxon>Eukaryota</taxon>
        <taxon>Fungi</taxon>
        <taxon>Dikarya</taxon>
        <taxon>Ascomycota</taxon>
        <taxon>Pezizomycotina</taxon>
        <taxon>Dothideomycetes</taxon>
        <taxon>Dothideomycetidae</taxon>
        <taxon>Mycosphaerellales</taxon>
        <taxon>Extremaceae</taxon>
        <taxon>Vermiconidia</taxon>
    </lineage>
</organism>
<keyword evidence="2" id="KW-1185">Reference proteome</keyword>
<name>A0ACC3NZC2_9PEZI</name>
<sequence length="393" mass="43755">MVQGSEQPMNGTNGANGHTTDASKLRREPLKNSGSIDHLEYVDCTPIIGREYPTAKIKDILTASNSEQQLRDLAITICERGVVFFKARQDDLTVDEQKQVTELLGKLTGRPKENGLHVHPLYNDPNNIPMADGTTDRHIYVINSEAAKKLYKTMKDRPAEAAEPRDLGREWHSDSTFENCPSDFSFLRMQDTPPSGGDTLWVSGYELCVLTFSPFRSQSISTNASSYDRMSPSWRSYMETLTATCAQPVFKSACEAGGYEVMSPRGSPLNKDYEFAPHHPVVRTHPVTGWKSIYAGAGLHVSRIDNVYSYEDQMIRDYVMRLITRNHDGIARMHWKNQACAIWSNECTLHAATPDTHLVSGNRTGVRASGTGGVPYLDPASTGRREALKLPLT</sequence>
<evidence type="ECO:0000313" key="1">
    <source>
        <dbReference type="EMBL" id="KAK3726107.1"/>
    </source>
</evidence>
<gene>
    <name evidence="1" type="ORF">LTR37_000255</name>
</gene>
<dbReference type="EMBL" id="JAUTXU010000001">
    <property type="protein sequence ID" value="KAK3726107.1"/>
    <property type="molecule type" value="Genomic_DNA"/>
</dbReference>
<comment type="caution">
    <text evidence="1">The sequence shown here is derived from an EMBL/GenBank/DDBJ whole genome shotgun (WGS) entry which is preliminary data.</text>
</comment>
<accession>A0ACC3NZC2</accession>
<proteinExistence type="predicted"/>
<dbReference type="Proteomes" id="UP001281147">
    <property type="component" value="Unassembled WGS sequence"/>
</dbReference>
<reference evidence="1" key="1">
    <citation type="submission" date="2023-07" db="EMBL/GenBank/DDBJ databases">
        <title>Black Yeasts Isolated from many extreme environments.</title>
        <authorList>
            <person name="Coleine C."/>
            <person name="Stajich J.E."/>
            <person name="Selbmann L."/>
        </authorList>
    </citation>
    <scope>NUCLEOTIDE SEQUENCE</scope>
    <source>
        <strain evidence="1">CCFEE 5714</strain>
    </source>
</reference>
<protein>
    <submittedName>
        <fullName evidence="1">Uncharacterized protein</fullName>
    </submittedName>
</protein>